<evidence type="ECO:0000313" key="3">
    <source>
        <dbReference type="Proteomes" id="UP001275440"/>
    </source>
</evidence>
<dbReference type="EMBL" id="WBMO01000004">
    <property type="protein sequence ID" value="MDV2477412.1"/>
    <property type="molecule type" value="Genomic_DNA"/>
</dbReference>
<reference evidence="1 3" key="1">
    <citation type="submission" date="2019-10" db="EMBL/GenBank/DDBJ databases">
        <title>Draft Genome Assembly of Rhodococcus zopfii DSM44189.</title>
        <authorList>
            <person name="Sutton J.M."/>
            <person name="Akob D.M."/>
            <person name="Bushman T.J."/>
        </authorList>
    </citation>
    <scope>NUCLEOTIDE SEQUENCE [LARGE SCALE GENOMIC DNA]</scope>
    <source>
        <strain evidence="1 3">DSM 44189</strain>
    </source>
</reference>
<sequence>MWQADDGSASLVLNPDATIEVHTNAALNVGQLLALEAAIRHVQPRLLLAIGARAMSTLEAKLNGGTTP</sequence>
<accession>A0ABU3WT62</accession>
<gene>
    <name evidence="1" type="ORF">F8M49_20940</name>
    <name evidence="2" type="ORF">F8M49_22175</name>
</gene>
<protein>
    <submittedName>
        <fullName evidence="1">Uncharacterized protein</fullName>
    </submittedName>
</protein>
<proteinExistence type="predicted"/>
<name>A0ABU3WT62_9NOCA</name>
<dbReference type="Proteomes" id="UP001275440">
    <property type="component" value="Unassembled WGS sequence"/>
</dbReference>
<organism evidence="1 3">
    <name type="scientific">Rhodococcus zopfii</name>
    <dbReference type="NCBI Taxonomy" id="43772"/>
    <lineage>
        <taxon>Bacteria</taxon>
        <taxon>Bacillati</taxon>
        <taxon>Actinomycetota</taxon>
        <taxon>Actinomycetes</taxon>
        <taxon>Mycobacteriales</taxon>
        <taxon>Nocardiaceae</taxon>
        <taxon>Rhodococcus</taxon>
    </lineage>
</organism>
<comment type="caution">
    <text evidence="1">The sequence shown here is derived from an EMBL/GenBank/DDBJ whole genome shotgun (WGS) entry which is preliminary data.</text>
</comment>
<evidence type="ECO:0000313" key="1">
    <source>
        <dbReference type="EMBL" id="MDV2477189.1"/>
    </source>
</evidence>
<evidence type="ECO:0000313" key="2">
    <source>
        <dbReference type="EMBL" id="MDV2477412.1"/>
    </source>
</evidence>
<dbReference type="EMBL" id="WBMO01000001">
    <property type="protein sequence ID" value="MDV2477189.1"/>
    <property type="molecule type" value="Genomic_DNA"/>
</dbReference>
<keyword evidence="3" id="KW-1185">Reference proteome</keyword>